<name>A6J9L0_RAT</name>
<dbReference type="Proteomes" id="UP000234681">
    <property type="component" value="Chromosome 1"/>
</dbReference>
<feature type="region of interest" description="Disordered" evidence="1">
    <location>
        <begin position="1"/>
        <end position="34"/>
    </location>
</feature>
<dbReference type="AlphaFoldDB" id="A6J9L0"/>
<accession>A6J9L0</accession>
<protein>
    <submittedName>
        <fullName evidence="2">RCG54511</fullName>
    </submittedName>
</protein>
<evidence type="ECO:0000256" key="1">
    <source>
        <dbReference type="SAM" id="MobiDB-lite"/>
    </source>
</evidence>
<reference evidence="2 3" key="1">
    <citation type="submission" date="2005-09" db="EMBL/GenBank/DDBJ databases">
        <authorList>
            <person name="Mural R.J."/>
            <person name="Li P.W."/>
            <person name="Adams M.D."/>
            <person name="Amanatides P.G."/>
            <person name="Baden-Tillson H."/>
            <person name="Barnstead M."/>
            <person name="Chin S.H."/>
            <person name="Dew I."/>
            <person name="Evans C.A."/>
            <person name="Ferriera S."/>
            <person name="Flanigan M."/>
            <person name="Fosler C."/>
            <person name="Glodek A."/>
            <person name="Gu Z."/>
            <person name="Holt R.A."/>
            <person name="Jennings D."/>
            <person name="Kraft C.L."/>
            <person name="Lu F."/>
            <person name="Nguyen T."/>
            <person name="Nusskern D.R."/>
            <person name="Pfannkoch C.M."/>
            <person name="Sitter C."/>
            <person name="Sutton G.G."/>
            <person name="Venter J.C."/>
            <person name="Wang Z."/>
            <person name="Woodage T."/>
            <person name="Zheng X.H."/>
            <person name="Zhong F."/>
        </authorList>
    </citation>
    <scope>NUCLEOTIDE SEQUENCE [LARGE SCALE GENOMIC DNA]</scope>
    <source>
        <strain>BN</strain>
        <strain evidence="3">Sprague-Dawley</strain>
    </source>
</reference>
<evidence type="ECO:0000313" key="3">
    <source>
        <dbReference type="Proteomes" id="UP000234681"/>
    </source>
</evidence>
<gene>
    <name evidence="2" type="ORF">rCG_54511</name>
</gene>
<sequence>MCARTLPGTPTPKSGLREGTLTCGDSSSHQTDDPATWSRELMSRAKVSLLDVLPMVGGWYWQPHINGFQDGRRALNALCSQGWPWPSHPPASIFRCQHGHRAQLFFSLSETGSQDENSQWPTRFYLLSIGRKGGHRASPGPFLYVVQETESSGLCVLSNTPLIEPRLQPPNCIKRLQIHGSYLMRALLLVFNGS</sequence>
<organism evidence="2 3">
    <name type="scientific">Rattus norvegicus</name>
    <name type="common">Rat</name>
    <dbReference type="NCBI Taxonomy" id="10116"/>
    <lineage>
        <taxon>Eukaryota</taxon>
        <taxon>Metazoa</taxon>
        <taxon>Chordata</taxon>
        <taxon>Craniata</taxon>
        <taxon>Vertebrata</taxon>
        <taxon>Euteleostomi</taxon>
        <taxon>Mammalia</taxon>
        <taxon>Eutheria</taxon>
        <taxon>Euarchontoglires</taxon>
        <taxon>Glires</taxon>
        <taxon>Rodentia</taxon>
        <taxon>Myomorpha</taxon>
        <taxon>Muroidea</taxon>
        <taxon>Muridae</taxon>
        <taxon>Murinae</taxon>
        <taxon>Rattus</taxon>
    </lineage>
</organism>
<evidence type="ECO:0000313" key="2">
    <source>
        <dbReference type="EMBL" id="EDM07876.1"/>
    </source>
</evidence>
<proteinExistence type="predicted"/>
<dbReference type="EMBL" id="CH473979">
    <property type="protein sequence ID" value="EDM07876.1"/>
    <property type="molecule type" value="Genomic_DNA"/>
</dbReference>